<feature type="region of interest" description="Disordered" evidence="1">
    <location>
        <begin position="19"/>
        <end position="135"/>
    </location>
</feature>
<feature type="compositionally biased region" description="Basic and acidic residues" evidence="1">
    <location>
        <begin position="27"/>
        <end position="39"/>
    </location>
</feature>
<comment type="caution">
    <text evidence="2">The sequence shown here is derived from an EMBL/GenBank/DDBJ whole genome shotgun (WGS) entry which is preliminary data.</text>
</comment>
<dbReference type="AlphaFoldDB" id="A0A371BIV8"/>
<reference evidence="3" key="1">
    <citation type="submission" date="2018-08" db="EMBL/GenBank/DDBJ databases">
        <authorList>
            <person name="Kim S.-J."/>
            <person name="Jung G.-Y."/>
        </authorList>
    </citation>
    <scope>NUCLEOTIDE SEQUENCE [LARGE SCALE GENOMIC DNA]</scope>
    <source>
        <strain evidence="3">GY_G</strain>
    </source>
</reference>
<evidence type="ECO:0000313" key="2">
    <source>
        <dbReference type="EMBL" id="RDV07509.1"/>
    </source>
</evidence>
<feature type="compositionally biased region" description="Basic and acidic residues" evidence="1">
    <location>
        <begin position="109"/>
        <end position="125"/>
    </location>
</feature>
<accession>A0A371BIV8</accession>
<keyword evidence="3" id="KW-1185">Reference proteome</keyword>
<proteinExistence type="predicted"/>
<name>A0A371BIV8_9SPHN</name>
<evidence type="ECO:0000313" key="3">
    <source>
        <dbReference type="Proteomes" id="UP000263833"/>
    </source>
</evidence>
<dbReference type="EMBL" id="QRGP01000001">
    <property type="protein sequence ID" value="RDV07509.1"/>
    <property type="molecule type" value="Genomic_DNA"/>
</dbReference>
<sequence length="135" mass="14134">MIGAAHSAIYMKYEGVKGEAAAPGAEAPKDVAPKPDEPQKGLLLPAVQKASDIAPETPPPAPRSKPRVAVGDVNGDGRADAPIRQGTMTVRKAGEKPLENSGQAPRGNHFKEAKLTPRKAGEGQKSRVGQIRTNQ</sequence>
<organism evidence="2 3">
    <name type="scientific">Sphingorhabdus pulchriflava</name>
    <dbReference type="NCBI Taxonomy" id="2292257"/>
    <lineage>
        <taxon>Bacteria</taxon>
        <taxon>Pseudomonadati</taxon>
        <taxon>Pseudomonadota</taxon>
        <taxon>Alphaproteobacteria</taxon>
        <taxon>Sphingomonadales</taxon>
        <taxon>Sphingomonadaceae</taxon>
        <taxon>Sphingorhabdus</taxon>
    </lineage>
</organism>
<protein>
    <submittedName>
        <fullName evidence="2">Uncharacterized protein</fullName>
    </submittedName>
</protein>
<evidence type="ECO:0000256" key="1">
    <source>
        <dbReference type="SAM" id="MobiDB-lite"/>
    </source>
</evidence>
<gene>
    <name evidence="2" type="ORF">DXH95_09280</name>
</gene>
<dbReference type="Proteomes" id="UP000263833">
    <property type="component" value="Unassembled WGS sequence"/>
</dbReference>